<dbReference type="InParanoid" id="A0A074XXY8"/>
<evidence type="ECO:0000313" key="5">
    <source>
        <dbReference type="Proteomes" id="UP000030641"/>
    </source>
</evidence>
<dbReference type="PRINTS" id="PR00080">
    <property type="entry name" value="SDRFAMILY"/>
</dbReference>
<dbReference type="PANTHER" id="PTHR43008:SF4">
    <property type="entry name" value="CHAIN DEHYDROGENASE, PUTATIVE (AFU_ORTHOLOGUE AFUA_4G08710)-RELATED"/>
    <property type="match status" value="1"/>
</dbReference>
<organism evidence="4 5">
    <name type="scientific">Aureobasidium subglaciale (strain EXF-2481)</name>
    <name type="common">Aureobasidium pullulans var. subglaciale</name>
    <dbReference type="NCBI Taxonomy" id="1043005"/>
    <lineage>
        <taxon>Eukaryota</taxon>
        <taxon>Fungi</taxon>
        <taxon>Dikarya</taxon>
        <taxon>Ascomycota</taxon>
        <taxon>Pezizomycotina</taxon>
        <taxon>Dothideomycetes</taxon>
        <taxon>Dothideomycetidae</taxon>
        <taxon>Dothideales</taxon>
        <taxon>Saccotheciaceae</taxon>
        <taxon>Aureobasidium</taxon>
    </lineage>
</organism>
<accession>A0A074XXY8</accession>
<dbReference type="STRING" id="1043005.A0A074XXY8"/>
<dbReference type="PRINTS" id="PR00081">
    <property type="entry name" value="GDHRDH"/>
</dbReference>
<dbReference type="PROSITE" id="PS00061">
    <property type="entry name" value="ADH_SHORT"/>
    <property type="match status" value="1"/>
</dbReference>
<reference evidence="4 5" key="1">
    <citation type="journal article" date="2014" name="BMC Genomics">
        <title>Genome sequencing of four Aureobasidium pullulans varieties: biotechnological potential, stress tolerance, and description of new species.</title>
        <authorList>
            <person name="Gostin Ar C."/>
            <person name="Ohm R.A."/>
            <person name="Kogej T."/>
            <person name="Sonjak S."/>
            <person name="Turk M."/>
            <person name="Zajc J."/>
            <person name="Zalar P."/>
            <person name="Grube M."/>
            <person name="Sun H."/>
            <person name="Han J."/>
            <person name="Sharma A."/>
            <person name="Chiniquy J."/>
            <person name="Ngan C.Y."/>
            <person name="Lipzen A."/>
            <person name="Barry K."/>
            <person name="Grigoriev I.V."/>
            <person name="Gunde-Cimerman N."/>
        </authorList>
    </citation>
    <scope>NUCLEOTIDE SEQUENCE [LARGE SCALE GENOMIC DNA]</scope>
    <source>
        <strain evidence="4 5">EXF-2481</strain>
    </source>
</reference>
<dbReference type="AlphaFoldDB" id="A0A074XXY8"/>
<dbReference type="FunFam" id="3.40.50.720:FF:000084">
    <property type="entry name" value="Short-chain dehydrogenase reductase"/>
    <property type="match status" value="1"/>
</dbReference>
<name>A0A074XXY8_AURSE</name>
<dbReference type="GeneID" id="25361925"/>
<proteinExistence type="inferred from homology"/>
<keyword evidence="2" id="KW-0521">NADP</keyword>
<evidence type="ECO:0000313" key="4">
    <source>
        <dbReference type="EMBL" id="KEQ90340.1"/>
    </source>
</evidence>
<dbReference type="Gene3D" id="3.40.50.720">
    <property type="entry name" value="NAD(P)-binding Rossmann-like Domain"/>
    <property type="match status" value="1"/>
</dbReference>
<dbReference type="RefSeq" id="XP_013338849.1">
    <property type="nucleotide sequence ID" value="XM_013483395.1"/>
</dbReference>
<evidence type="ECO:0000256" key="3">
    <source>
        <dbReference type="ARBA" id="ARBA00023002"/>
    </source>
</evidence>
<dbReference type="SUPFAM" id="SSF51735">
    <property type="entry name" value="NAD(P)-binding Rossmann-fold domains"/>
    <property type="match status" value="1"/>
</dbReference>
<dbReference type="InterPro" id="IPR036291">
    <property type="entry name" value="NAD(P)-bd_dom_sf"/>
</dbReference>
<dbReference type="InterPro" id="IPR020904">
    <property type="entry name" value="Sc_DH/Rdtase_CS"/>
</dbReference>
<dbReference type="GO" id="GO:0050664">
    <property type="term" value="F:oxidoreductase activity, acting on NAD(P)H, oxygen as acceptor"/>
    <property type="evidence" value="ECO:0007669"/>
    <property type="project" value="TreeGrafter"/>
</dbReference>
<comment type="similarity">
    <text evidence="1">Belongs to the short-chain dehydrogenases/reductases (SDR) family.</text>
</comment>
<dbReference type="EMBL" id="KL584793">
    <property type="protein sequence ID" value="KEQ90340.1"/>
    <property type="molecule type" value="Genomic_DNA"/>
</dbReference>
<dbReference type="GO" id="GO:0016616">
    <property type="term" value="F:oxidoreductase activity, acting on the CH-OH group of donors, NAD or NADP as acceptor"/>
    <property type="evidence" value="ECO:0007669"/>
    <property type="project" value="UniProtKB-ARBA"/>
</dbReference>
<gene>
    <name evidence="4" type="ORF">AUEXF2481DRAFT_113760</name>
</gene>
<dbReference type="InterPro" id="IPR002347">
    <property type="entry name" value="SDR_fam"/>
</dbReference>
<dbReference type="PANTHER" id="PTHR43008">
    <property type="entry name" value="BENZIL REDUCTASE"/>
    <property type="match status" value="1"/>
</dbReference>
<dbReference type="HOGENOM" id="CLU_010194_1_1_1"/>
<evidence type="ECO:0000256" key="2">
    <source>
        <dbReference type="ARBA" id="ARBA00022857"/>
    </source>
</evidence>
<keyword evidence="5" id="KW-1185">Reference proteome</keyword>
<dbReference type="OMA" id="RCENSDV"/>
<sequence>MPLLRVLCRRSVFAVNFHSGATVSTFCALRSAGLHVQNSRSSTTLTRQNGNYVRSITTKSAKDAMTTASVLPTDSYLTSNVMDLMSLKDRVVVITGGAKGIGLALAFGVAEAGGKIAIVDAAPQPSENYVRLGQICHEVRYYQTDVTDHARLTSTFDQITNDFERIDGIITAAGICPDESFLDRDPISVKKCVEVNVLGTYYAAQLAARQMVKQSERNQSSGVGSIVMIASMAAHRASKDQFTSDYCMSKGGVLALTKQLGVELAHHKIRVNCISPGYIATDLIADLVKQRPKLGEVFQSEPPMKRMGDRTDLKAAAVYLLADASAYMTSGEMLITGGLHAGQVY</sequence>
<dbReference type="OrthoDB" id="417891at2759"/>
<keyword evidence="3" id="KW-0560">Oxidoreductase</keyword>
<dbReference type="Proteomes" id="UP000030641">
    <property type="component" value="Unassembled WGS sequence"/>
</dbReference>
<evidence type="ECO:0000256" key="1">
    <source>
        <dbReference type="ARBA" id="ARBA00006484"/>
    </source>
</evidence>
<protein>
    <submittedName>
        <fullName evidence="4">Uncharacterized protein</fullName>
    </submittedName>
</protein>
<dbReference type="Pfam" id="PF13561">
    <property type="entry name" value="adh_short_C2"/>
    <property type="match status" value="1"/>
</dbReference>